<dbReference type="EMBL" id="JANJQO010002367">
    <property type="protein sequence ID" value="KAJ2967216.1"/>
    <property type="molecule type" value="Genomic_DNA"/>
</dbReference>
<proteinExistence type="predicted"/>
<evidence type="ECO:0000313" key="1">
    <source>
        <dbReference type="EMBL" id="KAJ2967216.1"/>
    </source>
</evidence>
<reference evidence="1" key="1">
    <citation type="submission" date="2022-08" db="EMBL/GenBank/DDBJ databases">
        <title>Genome Sequence of Lecanicillium fungicola.</title>
        <authorList>
            <person name="Buettner E."/>
        </authorList>
    </citation>
    <scope>NUCLEOTIDE SEQUENCE</scope>
    <source>
        <strain evidence="1">Babe33</strain>
    </source>
</reference>
<protein>
    <submittedName>
        <fullName evidence="1">Uncharacterized protein</fullName>
    </submittedName>
</protein>
<sequence length="160" mass="17859">MSQENAPLAGEAPPWWDGLPDPQATCEMIENSEVMEVLKRTLAAPKHGNRNFLLVDVRRNDWDGGTVATSINLPAQSFYQTRPVVYQLVKQAGIERVIFYCGSSGGRGTRSARWMQDYLNEVGETSIKAFIMTGGIKGWHKAFGGKMMENYDEKAWVSKA</sequence>
<comment type="caution">
    <text evidence="1">The sequence shown here is derived from an EMBL/GenBank/DDBJ whole genome shotgun (WGS) entry which is preliminary data.</text>
</comment>
<dbReference type="Proteomes" id="UP001143910">
    <property type="component" value="Unassembled WGS sequence"/>
</dbReference>
<gene>
    <name evidence="1" type="ORF">NQ176_g9771</name>
</gene>
<evidence type="ECO:0000313" key="2">
    <source>
        <dbReference type="Proteomes" id="UP001143910"/>
    </source>
</evidence>
<keyword evidence="2" id="KW-1185">Reference proteome</keyword>
<accession>A0ACC1MKR2</accession>
<organism evidence="1 2">
    <name type="scientific">Zarea fungicola</name>
    <dbReference type="NCBI Taxonomy" id="93591"/>
    <lineage>
        <taxon>Eukaryota</taxon>
        <taxon>Fungi</taxon>
        <taxon>Dikarya</taxon>
        <taxon>Ascomycota</taxon>
        <taxon>Pezizomycotina</taxon>
        <taxon>Sordariomycetes</taxon>
        <taxon>Hypocreomycetidae</taxon>
        <taxon>Hypocreales</taxon>
        <taxon>Cordycipitaceae</taxon>
        <taxon>Zarea</taxon>
    </lineage>
</organism>
<name>A0ACC1MKR2_9HYPO</name>